<sequence>MTVAAPLLIAGLVVVVACGLGFCVVGGRLLKGTTGQNGHCARPGQGTTAWARLGPIVFSALACGLGMFVVLYFLPGQ</sequence>
<gene>
    <name evidence="2" type="ORF">LMG27198_08960</name>
</gene>
<feature type="transmembrane region" description="Helical" evidence="1">
    <location>
        <begin position="6"/>
        <end position="30"/>
    </location>
</feature>
<dbReference type="AlphaFoldDB" id="A0A9W6GRX5"/>
<dbReference type="EMBL" id="BSEC01000001">
    <property type="protein sequence ID" value="GLI91904.1"/>
    <property type="molecule type" value="Genomic_DNA"/>
</dbReference>
<keyword evidence="1" id="KW-0812">Transmembrane</keyword>
<dbReference type="RefSeq" id="WP_281800797.1">
    <property type="nucleotide sequence ID" value="NZ_BSEC01000001.1"/>
</dbReference>
<protein>
    <recommendedName>
        <fullName evidence="4">Transmembrane protein</fullName>
    </recommendedName>
</protein>
<evidence type="ECO:0008006" key="4">
    <source>
        <dbReference type="Google" id="ProtNLM"/>
    </source>
</evidence>
<accession>A0A9W6GRX5</accession>
<name>A0A9W6GRX5_9HYPH</name>
<dbReference type="Proteomes" id="UP001144323">
    <property type="component" value="Unassembled WGS sequence"/>
</dbReference>
<proteinExistence type="predicted"/>
<evidence type="ECO:0000313" key="2">
    <source>
        <dbReference type="EMBL" id="GLI91904.1"/>
    </source>
</evidence>
<evidence type="ECO:0000313" key="3">
    <source>
        <dbReference type="Proteomes" id="UP001144323"/>
    </source>
</evidence>
<comment type="caution">
    <text evidence="2">The sequence shown here is derived from an EMBL/GenBank/DDBJ whole genome shotgun (WGS) entry which is preliminary data.</text>
</comment>
<keyword evidence="1" id="KW-1133">Transmembrane helix</keyword>
<keyword evidence="1" id="KW-0472">Membrane</keyword>
<reference evidence="2" key="1">
    <citation type="journal article" date="2023" name="Int. J. Syst. Evol. Microbiol.">
        <title>Methylocystis iwaonis sp. nov., a type II methane-oxidizing bacterium from surface soil of a rice paddy field in Japan, and emended description of the genus Methylocystis (ex Whittenbury et al. 1970) Bowman et al. 1993.</title>
        <authorList>
            <person name="Kaise H."/>
            <person name="Sawadogo J.B."/>
            <person name="Alam M.S."/>
            <person name="Ueno C."/>
            <person name="Dianou D."/>
            <person name="Shinjo R."/>
            <person name="Asakawa S."/>
        </authorList>
    </citation>
    <scope>NUCLEOTIDE SEQUENCE</scope>
    <source>
        <strain evidence="2">LMG27198</strain>
    </source>
</reference>
<feature type="transmembrane region" description="Helical" evidence="1">
    <location>
        <begin position="50"/>
        <end position="74"/>
    </location>
</feature>
<organism evidence="2 3">
    <name type="scientific">Methylocystis echinoides</name>
    <dbReference type="NCBI Taxonomy" id="29468"/>
    <lineage>
        <taxon>Bacteria</taxon>
        <taxon>Pseudomonadati</taxon>
        <taxon>Pseudomonadota</taxon>
        <taxon>Alphaproteobacteria</taxon>
        <taxon>Hyphomicrobiales</taxon>
        <taxon>Methylocystaceae</taxon>
        <taxon>Methylocystis</taxon>
    </lineage>
</organism>
<evidence type="ECO:0000256" key="1">
    <source>
        <dbReference type="SAM" id="Phobius"/>
    </source>
</evidence>
<keyword evidence="3" id="KW-1185">Reference proteome</keyword>